<reference evidence="2 3" key="1">
    <citation type="submission" date="2018-12" db="EMBL/GenBank/DDBJ databases">
        <authorList>
            <person name="Feng G."/>
            <person name="Zhu H."/>
        </authorList>
    </citation>
    <scope>NUCLEOTIDE SEQUENCE [LARGE SCALE GENOMIC DNA]</scope>
    <source>
        <strain evidence="2 3">KCTC 12533</strain>
    </source>
</reference>
<name>A0A3R9MNZ2_9BACT</name>
<keyword evidence="3" id="KW-1185">Reference proteome</keyword>
<evidence type="ECO:0000256" key="1">
    <source>
        <dbReference type="SAM" id="Phobius"/>
    </source>
</evidence>
<comment type="caution">
    <text evidence="2">The sequence shown here is derived from an EMBL/GenBank/DDBJ whole genome shotgun (WGS) entry which is preliminary data.</text>
</comment>
<dbReference type="Proteomes" id="UP000273500">
    <property type="component" value="Unassembled WGS sequence"/>
</dbReference>
<keyword evidence="1" id="KW-0812">Transmembrane</keyword>
<dbReference type="AlphaFoldDB" id="A0A3R9MNZ2"/>
<keyword evidence="1" id="KW-0472">Membrane</keyword>
<feature type="transmembrane region" description="Helical" evidence="1">
    <location>
        <begin position="16"/>
        <end position="43"/>
    </location>
</feature>
<protein>
    <submittedName>
        <fullName evidence="2">Uncharacterized protein</fullName>
    </submittedName>
</protein>
<accession>A0A3R9MNZ2</accession>
<evidence type="ECO:0000313" key="2">
    <source>
        <dbReference type="EMBL" id="RSK50237.1"/>
    </source>
</evidence>
<organism evidence="2 3">
    <name type="scientific">Hymenobacter rigui</name>
    <dbReference type="NCBI Taxonomy" id="334424"/>
    <lineage>
        <taxon>Bacteria</taxon>
        <taxon>Pseudomonadati</taxon>
        <taxon>Bacteroidota</taxon>
        <taxon>Cytophagia</taxon>
        <taxon>Cytophagales</taxon>
        <taxon>Hymenobacteraceae</taxon>
        <taxon>Hymenobacter</taxon>
    </lineage>
</organism>
<proteinExistence type="predicted"/>
<keyword evidence="1" id="KW-1133">Transmembrane helix</keyword>
<dbReference type="RefSeq" id="WP_148103390.1">
    <property type="nucleotide sequence ID" value="NZ_RWIT01000002.1"/>
</dbReference>
<dbReference type="OrthoDB" id="885242at2"/>
<gene>
    <name evidence="2" type="ORF">EI291_06175</name>
</gene>
<sequence length="217" mass="24306">MPHPPTRWPEHVKNGLLLVVVIAPLLLLLVVAGVVAGAGYLMWDARQKAWLALRRTLGYQPPPPPLPEPEQPKELLVNDQLRLLTTEADWETNGPEFREWLYLWGELEDEFGRYPSLFCLHTEPEISGLHGQLITDLCRTDAAGVFLQLLEPRPGQQPAGTSWLGYLEFATRQWQYVTETSDFYLLPEEAGGPYNFSGIQVGGGRLTLQAQPAEPAP</sequence>
<evidence type="ECO:0000313" key="3">
    <source>
        <dbReference type="Proteomes" id="UP000273500"/>
    </source>
</evidence>
<dbReference type="EMBL" id="RWIT01000002">
    <property type="protein sequence ID" value="RSK50237.1"/>
    <property type="molecule type" value="Genomic_DNA"/>
</dbReference>